<evidence type="ECO:0000256" key="1">
    <source>
        <dbReference type="ARBA" id="ARBA00004479"/>
    </source>
</evidence>
<keyword evidence="3" id="KW-0812">Transmembrane</keyword>
<evidence type="ECO:0000256" key="9">
    <source>
        <dbReference type="ARBA" id="ARBA00023136"/>
    </source>
</evidence>
<keyword evidence="7" id="KW-1133">Transmembrane helix</keyword>
<keyword evidence="2" id="KW-0813">Transport</keyword>
<evidence type="ECO:0000256" key="8">
    <source>
        <dbReference type="ARBA" id="ARBA00023008"/>
    </source>
</evidence>
<reference evidence="12" key="1">
    <citation type="journal article" date="2014" name="Nat. Commun.">
        <title>The tobacco genome sequence and its comparison with those of tomato and potato.</title>
        <authorList>
            <person name="Sierro N."/>
            <person name="Battey J.N."/>
            <person name="Ouadi S."/>
            <person name="Bakaher N."/>
            <person name="Bovet L."/>
            <person name="Willig A."/>
            <person name="Goepfert S."/>
            <person name="Peitsch M.C."/>
            <person name="Ivanov N.V."/>
        </authorList>
    </citation>
    <scope>NUCLEOTIDE SEQUENCE [LARGE SCALE GENOMIC DNA]</scope>
</reference>
<dbReference type="GO" id="GO:0009610">
    <property type="term" value="P:response to symbiotic fungus"/>
    <property type="evidence" value="ECO:0007669"/>
    <property type="project" value="UniProtKB-ARBA"/>
</dbReference>
<name>A0A1S4CXC9_TOBAC</name>
<dbReference type="AlphaFoldDB" id="A0A1S4CXC9"/>
<dbReference type="GO" id="GO:0005886">
    <property type="term" value="C:plasma membrane"/>
    <property type="evidence" value="ECO:0000318"/>
    <property type="project" value="GO_Central"/>
</dbReference>
<dbReference type="PANTHER" id="PTHR33021:SF408">
    <property type="entry name" value="PHYTOCYANIN DOMAIN-CONTAINING PROTEIN"/>
    <property type="match status" value="1"/>
</dbReference>
<keyword evidence="11" id="KW-0325">Glycoprotein</keyword>
<comment type="subcellular location">
    <subcellularLocation>
        <location evidence="1">Membrane</location>
        <topology evidence="1">Single-pass type I membrane protein</topology>
    </subcellularLocation>
</comment>
<keyword evidence="5" id="KW-0732">Signal</keyword>
<dbReference type="PaxDb" id="4097-A0A1S4CXC9"/>
<dbReference type="STRING" id="4097.A0A1S4CXC9"/>
<dbReference type="RefSeq" id="XP_016505810.2">
    <property type="nucleotide sequence ID" value="XM_016650324.2"/>
</dbReference>
<evidence type="ECO:0000256" key="6">
    <source>
        <dbReference type="ARBA" id="ARBA00022982"/>
    </source>
</evidence>
<evidence type="ECO:0000256" key="2">
    <source>
        <dbReference type="ARBA" id="ARBA00022448"/>
    </source>
</evidence>
<sequence length="118" mass="13235">MASKAFLIAIAVVSMIVAPTIAIEHLVGDDQGWKLNFDYKAWAESKEFHIGDKLIFKYKEGAHNVFKADLISFQDCAPTTTTTSFHTGNDVIELTSPGKKWVLLRNNRPLRSRDEGCH</sequence>
<dbReference type="InterPro" id="IPR008972">
    <property type="entry name" value="Cupredoxin"/>
</dbReference>
<dbReference type="GO" id="GO:0046872">
    <property type="term" value="F:metal ion binding"/>
    <property type="evidence" value="ECO:0007669"/>
    <property type="project" value="UniProtKB-KW"/>
</dbReference>
<dbReference type="PANTHER" id="PTHR33021">
    <property type="entry name" value="BLUE COPPER PROTEIN"/>
    <property type="match status" value="1"/>
</dbReference>
<keyword evidence="6" id="KW-0249">Electron transport</keyword>
<keyword evidence="10" id="KW-1015">Disulfide bond</keyword>
<dbReference type="Proteomes" id="UP000790787">
    <property type="component" value="Chromosome 20"/>
</dbReference>
<evidence type="ECO:0000256" key="3">
    <source>
        <dbReference type="ARBA" id="ARBA00022692"/>
    </source>
</evidence>
<evidence type="ECO:0000256" key="7">
    <source>
        <dbReference type="ARBA" id="ARBA00022989"/>
    </source>
</evidence>
<dbReference type="RefSeq" id="XP_016505810.1">
    <property type="nucleotide sequence ID" value="XM_016650324.1"/>
</dbReference>
<accession>A0A1S4CXC9</accession>
<evidence type="ECO:0000313" key="13">
    <source>
        <dbReference type="RefSeq" id="XP_016505810.2"/>
    </source>
</evidence>
<evidence type="ECO:0000256" key="4">
    <source>
        <dbReference type="ARBA" id="ARBA00022723"/>
    </source>
</evidence>
<organism evidence="12 13">
    <name type="scientific">Nicotiana tabacum</name>
    <name type="common">Common tobacco</name>
    <dbReference type="NCBI Taxonomy" id="4097"/>
    <lineage>
        <taxon>Eukaryota</taxon>
        <taxon>Viridiplantae</taxon>
        <taxon>Streptophyta</taxon>
        <taxon>Embryophyta</taxon>
        <taxon>Tracheophyta</taxon>
        <taxon>Spermatophyta</taxon>
        <taxon>Magnoliopsida</taxon>
        <taxon>eudicotyledons</taxon>
        <taxon>Gunneridae</taxon>
        <taxon>Pentapetalae</taxon>
        <taxon>asterids</taxon>
        <taxon>lamiids</taxon>
        <taxon>Solanales</taxon>
        <taxon>Solanaceae</taxon>
        <taxon>Nicotianoideae</taxon>
        <taxon>Nicotianeae</taxon>
        <taxon>Nicotiana</taxon>
    </lineage>
</organism>
<dbReference type="SMR" id="A0A1S4CXC9"/>
<keyword evidence="8" id="KW-0186">Copper</keyword>
<dbReference type="InterPro" id="IPR003245">
    <property type="entry name" value="Phytocyanin_dom"/>
</dbReference>
<keyword evidence="9" id="KW-0472">Membrane</keyword>
<dbReference type="GO" id="GO:0009055">
    <property type="term" value="F:electron transfer activity"/>
    <property type="evidence" value="ECO:0007669"/>
    <property type="project" value="InterPro"/>
</dbReference>
<dbReference type="OrthoDB" id="687943at2759"/>
<evidence type="ECO:0000256" key="5">
    <source>
        <dbReference type="ARBA" id="ARBA00022729"/>
    </source>
</evidence>
<reference evidence="13" key="2">
    <citation type="submission" date="2025-08" db="UniProtKB">
        <authorList>
            <consortium name="RefSeq"/>
        </authorList>
    </citation>
    <scope>IDENTIFICATION</scope>
    <source>
        <tissue evidence="13">Leaf</tissue>
    </source>
</reference>
<evidence type="ECO:0000313" key="12">
    <source>
        <dbReference type="Proteomes" id="UP000790787"/>
    </source>
</evidence>
<dbReference type="GeneID" id="107823637"/>
<dbReference type="InterPro" id="IPR039391">
    <property type="entry name" value="Phytocyanin-like"/>
</dbReference>
<protein>
    <submittedName>
        <fullName evidence="13">Blue copper protein 1a-like</fullName>
    </submittedName>
</protein>
<evidence type="ECO:0000256" key="10">
    <source>
        <dbReference type="ARBA" id="ARBA00023157"/>
    </source>
</evidence>
<dbReference type="KEGG" id="nta:107823637"/>
<dbReference type="PROSITE" id="PS51485">
    <property type="entry name" value="PHYTOCYANIN"/>
    <property type="match status" value="1"/>
</dbReference>
<dbReference type="FunFam" id="2.60.40.420:FF:000067">
    <property type="entry name" value="Cupredoxin superfamily protein"/>
    <property type="match status" value="1"/>
</dbReference>
<evidence type="ECO:0000256" key="11">
    <source>
        <dbReference type="ARBA" id="ARBA00023180"/>
    </source>
</evidence>
<dbReference type="SUPFAM" id="SSF49503">
    <property type="entry name" value="Cupredoxins"/>
    <property type="match status" value="1"/>
</dbReference>
<keyword evidence="12" id="KW-1185">Reference proteome</keyword>
<keyword evidence="4" id="KW-0479">Metal-binding</keyword>
<gene>
    <name evidence="13" type="primary">LOC107823637</name>
</gene>
<dbReference type="CDD" id="cd04216">
    <property type="entry name" value="Phytocyanin"/>
    <property type="match status" value="1"/>
</dbReference>
<dbReference type="Gene3D" id="2.60.40.420">
    <property type="entry name" value="Cupredoxins - blue copper proteins"/>
    <property type="match status" value="1"/>
</dbReference>
<proteinExistence type="predicted"/>
<dbReference type="Pfam" id="PF02298">
    <property type="entry name" value="Cu_bind_like"/>
    <property type="match status" value="1"/>
</dbReference>